<proteinExistence type="inferred from homology"/>
<dbReference type="GO" id="GO:0008237">
    <property type="term" value="F:metallopeptidase activity"/>
    <property type="evidence" value="ECO:0007669"/>
    <property type="project" value="UniProtKB-KW"/>
</dbReference>
<dbReference type="InterPro" id="IPR000755">
    <property type="entry name" value="A_A_dipeptidase"/>
</dbReference>
<comment type="similarity">
    <text evidence="9 10">Belongs to the peptidase M15D family.</text>
</comment>
<evidence type="ECO:0000256" key="11">
    <source>
        <dbReference type="SAM" id="SignalP"/>
    </source>
</evidence>
<keyword evidence="13" id="KW-1185">Reference proteome</keyword>
<dbReference type="HAMAP" id="MF_01924">
    <property type="entry name" value="A_A_dipeptidase"/>
    <property type="match status" value="1"/>
</dbReference>
<gene>
    <name evidence="12" type="ORF">nbrc107697_16620</name>
</gene>
<feature type="binding site" evidence="9">
    <location>
        <position position="204"/>
    </location>
    <ligand>
        <name>Zn(2+)</name>
        <dbReference type="ChEBI" id="CHEBI:29105"/>
        <note>catalytic</note>
    </ligand>
</feature>
<dbReference type="CDD" id="cd14840">
    <property type="entry name" value="D-Ala-D-Ala_dipeptidase_Aad"/>
    <property type="match status" value="1"/>
</dbReference>
<comment type="caution">
    <text evidence="12">The sequence shown here is derived from an EMBL/GenBank/DDBJ whole genome shotgun (WGS) entry which is preliminary data.</text>
</comment>
<keyword evidence="3 9" id="KW-0479">Metal-binding</keyword>
<name>A0A7I9UXF3_9ACTN</name>
<feature type="binding site" evidence="9">
    <location>
        <position position="144"/>
    </location>
    <ligand>
        <name>Zn(2+)</name>
        <dbReference type="ChEBI" id="CHEBI:29105"/>
        <note>catalytic</note>
    </ligand>
</feature>
<accession>A0A7I9UXF3</accession>
<dbReference type="InterPro" id="IPR009045">
    <property type="entry name" value="Zn_M74/Hedgehog-like"/>
</dbReference>
<keyword evidence="2 9" id="KW-0645">Protease</keyword>
<evidence type="ECO:0000256" key="3">
    <source>
        <dbReference type="ARBA" id="ARBA00022723"/>
    </source>
</evidence>
<feature type="signal peptide" evidence="11">
    <location>
        <begin position="1"/>
        <end position="31"/>
    </location>
</feature>
<evidence type="ECO:0000256" key="6">
    <source>
        <dbReference type="ARBA" id="ARBA00022997"/>
    </source>
</evidence>
<dbReference type="GO" id="GO:0071555">
    <property type="term" value="P:cell wall organization"/>
    <property type="evidence" value="ECO:0007669"/>
    <property type="project" value="UniProtKB-KW"/>
</dbReference>
<evidence type="ECO:0000256" key="9">
    <source>
        <dbReference type="HAMAP-Rule" id="MF_01924"/>
    </source>
</evidence>
<evidence type="ECO:0000256" key="1">
    <source>
        <dbReference type="ARBA" id="ARBA00001362"/>
    </source>
</evidence>
<dbReference type="GO" id="GO:0006508">
    <property type="term" value="P:proteolysis"/>
    <property type="evidence" value="ECO:0007669"/>
    <property type="project" value="UniProtKB-KW"/>
</dbReference>
<feature type="site" description="Transition state stabilizer" evidence="9">
    <location>
        <position position="109"/>
    </location>
</feature>
<dbReference type="EC" id="3.4.13.22" evidence="9 10"/>
<evidence type="ECO:0000256" key="8">
    <source>
        <dbReference type="ARBA" id="ARBA00023316"/>
    </source>
</evidence>
<dbReference type="SUPFAM" id="SSF55166">
    <property type="entry name" value="Hedgehog/DD-peptidase"/>
    <property type="match status" value="1"/>
</dbReference>
<keyword evidence="11" id="KW-0732">Signal</keyword>
<dbReference type="AlphaFoldDB" id="A0A7I9UXF3"/>
<protein>
    <recommendedName>
        <fullName evidence="9 10">D-alanyl-D-alanine dipeptidase</fullName>
        <shortName evidence="9 10">D-Ala-D-Ala dipeptidase</shortName>
        <ecNumber evidence="9 10">3.4.13.22</ecNumber>
    </recommendedName>
</protein>
<evidence type="ECO:0000313" key="13">
    <source>
        <dbReference type="Proteomes" id="UP000444980"/>
    </source>
</evidence>
<evidence type="ECO:0000256" key="2">
    <source>
        <dbReference type="ARBA" id="ARBA00022670"/>
    </source>
</evidence>
<dbReference type="GO" id="GO:0160237">
    <property type="term" value="F:D-Ala-D-Ala dipeptidase activity"/>
    <property type="evidence" value="ECO:0007669"/>
    <property type="project" value="UniProtKB-EC"/>
</dbReference>
<sequence length="222" mass="23281">MISKRICGVVVGTAATVATVATVGLSAPTHAVPPVGPTAAADGLVDVATAVPDALIDLRYATADNFTKVRLYPRGARCLVHNSMAPGLATAANRLRGKGLRLVFWDCYRPHSAQVKMWQVVPNAAWVARPGPMATSHEAGRSVDVTLAGRDGRRLDMGTGFDDFTPASHAGATGIGAAAQRNRATLRRAMESGGLAQYAGEWWHYDGPGSGTPRPHLHAPVD</sequence>
<evidence type="ECO:0000256" key="7">
    <source>
        <dbReference type="ARBA" id="ARBA00023049"/>
    </source>
</evidence>
<dbReference type="PANTHER" id="PTHR43126:SF1">
    <property type="entry name" value="D-ALANYL-D-ALANINE DIPEPTIDASE"/>
    <property type="match status" value="1"/>
</dbReference>
<dbReference type="PANTHER" id="PTHR43126">
    <property type="entry name" value="D-ALANYL-D-ALANINE DIPEPTIDASE"/>
    <property type="match status" value="1"/>
</dbReference>
<feature type="chain" id="PRO_5038983983" description="D-alanyl-D-alanine dipeptidase" evidence="11">
    <location>
        <begin position="32"/>
        <end position="222"/>
    </location>
</feature>
<evidence type="ECO:0000256" key="10">
    <source>
        <dbReference type="PIRNR" id="PIRNR026671"/>
    </source>
</evidence>
<keyword evidence="4 9" id="KW-0378">Hydrolase</keyword>
<evidence type="ECO:0000256" key="4">
    <source>
        <dbReference type="ARBA" id="ARBA00022801"/>
    </source>
</evidence>
<evidence type="ECO:0000313" key="12">
    <source>
        <dbReference type="EMBL" id="GED97623.1"/>
    </source>
</evidence>
<dbReference type="PIRSF" id="PIRSF026671">
    <property type="entry name" value="AA_dipeptidase"/>
    <property type="match status" value="1"/>
</dbReference>
<organism evidence="12 13">
    <name type="scientific">Gordonia crocea</name>
    <dbReference type="NCBI Taxonomy" id="589162"/>
    <lineage>
        <taxon>Bacteria</taxon>
        <taxon>Bacillati</taxon>
        <taxon>Actinomycetota</taxon>
        <taxon>Actinomycetes</taxon>
        <taxon>Mycobacteriales</taxon>
        <taxon>Gordoniaceae</taxon>
        <taxon>Gordonia</taxon>
    </lineage>
</organism>
<keyword evidence="8 10" id="KW-0961">Cell wall biogenesis/degradation</keyword>
<reference evidence="13" key="1">
    <citation type="submission" date="2019-06" db="EMBL/GenBank/DDBJ databases">
        <title>Gordonia isolated from sludge of a wastewater treatment plant.</title>
        <authorList>
            <person name="Tamura T."/>
            <person name="Aoyama K."/>
            <person name="Kang Y."/>
            <person name="Saito S."/>
            <person name="Akiyama N."/>
            <person name="Yazawa K."/>
            <person name="Gonoi T."/>
            <person name="Mikami Y."/>
        </authorList>
    </citation>
    <scope>NUCLEOTIDE SEQUENCE [LARGE SCALE GENOMIC DNA]</scope>
    <source>
        <strain evidence="13">NBRC 107697</strain>
    </source>
</reference>
<dbReference type="Proteomes" id="UP000444980">
    <property type="component" value="Unassembled WGS sequence"/>
</dbReference>
<evidence type="ECO:0000256" key="5">
    <source>
        <dbReference type="ARBA" id="ARBA00022833"/>
    </source>
</evidence>
<keyword evidence="6 9" id="KW-0224">Dipeptidase</keyword>
<dbReference type="Gene3D" id="3.30.1380.10">
    <property type="match status" value="1"/>
</dbReference>
<comment type="cofactor">
    <cofactor evidence="9">
        <name>Zn(2+)</name>
        <dbReference type="ChEBI" id="CHEBI:29105"/>
    </cofactor>
    <text evidence="9">Binds 1 zinc ion per subunit.</text>
</comment>
<keyword evidence="7 9" id="KW-0482">Metalloprotease</keyword>
<dbReference type="Pfam" id="PF01427">
    <property type="entry name" value="Peptidase_M15"/>
    <property type="match status" value="1"/>
</dbReference>
<feature type="binding site" evidence="9">
    <location>
        <position position="137"/>
    </location>
    <ligand>
        <name>Zn(2+)</name>
        <dbReference type="ChEBI" id="CHEBI:29105"/>
        <note>catalytic</note>
    </ligand>
</feature>
<comment type="function">
    <text evidence="9 10">Catalyzes hydrolysis of the D-alanyl-D-alanine dipeptide.</text>
</comment>
<dbReference type="GO" id="GO:0008270">
    <property type="term" value="F:zinc ion binding"/>
    <property type="evidence" value="ECO:0007669"/>
    <property type="project" value="UniProtKB-UniRule"/>
</dbReference>
<dbReference type="EMBL" id="BJOU01000001">
    <property type="protein sequence ID" value="GED97623.1"/>
    <property type="molecule type" value="Genomic_DNA"/>
</dbReference>
<keyword evidence="5 9" id="KW-0862">Zinc</keyword>
<comment type="catalytic activity">
    <reaction evidence="1 9 10">
        <text>D-alanyl-D-alanine + H2O = 2 D-alanine</text>
        <dbReference type="Rhea" id="RHEA:20661"/>
        <dbReference type="ChEBI" id="CHEBI:15377"/>
        <dbReference type="ChEBI" id="CHEBI:57416"/>
        <dbReference type="ChEBI" id="CHEBI:57822"/>
        <dbReference type="EC" id="3.4.13.22"/>
    </reaction>
</comment>
<feature type="active site" description="Proton donor/acceptor" evidence="9">
    <location>
        <position position="201"/>
    </location>
</feature>